<keyword evidence="3" id="KW-1185">Reference proteome</keyword>
<evidence type="ECO:0000313" key="3">
    <source>
        <dbReference type="Proteomes" id="UP000318288"/>
    </source>
</evidence>
<evidence type="ECO:0000313" key="2">
    <source>
        <dbReference type="EMBL" id="TWU49015.1"/>
    </source>
</evidence>
<dbReference type="EMBL" id="SJPW01000006">
    <property type="protein sequence ID" value="TWU49015.1"/>
    <property type="molecule type" value="Genomic_DNA"/>
</dbReference>
<name>A0A5C6EKK0_9BACT</name>
<proteinExistence type="predicted"/>
<comment type="caution">
    <text evidence="2">The sequence shown here is derived from an EMBL/GenBank/DDBJ whole genome shotgun (WGS) entry which is preliminary data.</text>
</comment>
<feature type="compositionally biased region" description="Basic and acidic residues" evidence="1">
    <location>
        <begin position="21"/>
        <end position="40"/>
    </location>
</feature>
<reference evidence="2 3" key="1">
    <citation type="submission" date="2019-02" db="EMBL/GenBank/DDBJ databases">
        <title>Deep-cultivation of Planctomycetes and their phenomic and genomic characterization uncovers novel biology.</title>
        <authorList>
            <person name="Wiegand S."/>
            <person name="Jogler M."/>
            <person name="Boedeker C."/>
            <person name="Pinto D."/>
            <person name="Vollmers J."/>
            <person name="Rivas-Marin E."/>
            <person name="Kohn T."/>
            <person name="Peeters S.H."/>
            <person name="Heuer A."/>
            <person name="Rast P."/>
            <person name="Oberbeckmann S."/>
            <person name="Bunk B."/>
            <person name="Jeske O."/>
            <person name="Meyerdierks A."/>
            <person name="Storesund J.E."/>
            <person name="Kallscheuer N."/>
            <person name="Luecker S."/>
            <person name="Lage O.M."/>
            <person name="Pohl T."/>
            <person name="Merkel B.J."/>
            <person name="Hornburger P."/>
            <person name="Mueller R.-W."/>
            <person name="Bruemmer F."/>
            <person name="Labrenz M."/>
            <person name="Spormann A.M."/>
            <person name="Op Den Camp H."/>
            <person name="Overmann J."/>
            <person name="Amann R."/>
            <person name="Jetten M.S.M."/>
            <person name="Mascher T."/>
            <person name="Medema M.H."/>
            <person name="Devos D.P."/>
            <person name="Kaster A.-K."/>
            <person name="Ovreas L."/>
            <person name="Rohde M."/>
            <person name="Galperin M.Y."/>
            <person name="Jogler C."/>
        </authorList>
    </citation>
    <scope>NUCLEOTIDE SEQUENCE [LARGE SCALE GENOMIC DNA]</scope>
    <source>
        <strain evidence="2 3">Poly51</strain>
    </source>
</reference>
<organism evidence="2 3">
    <name type="scientific">Rubripirellula tenax</name>
    <dbReference type="NCBI Taxonomy" id="2528015"/>
    <lineage>
        <taxon>Bacteria</taxon>
        <taxon>Pseudomonadati</taxon>
        <taxon>Planctomycetota</taxon>
        <taxon>Planctomycetia</taxon>
        <taxon>Pirellulales</taxon>
        <taxon>Pirellulaceae</taxon>
        <taxon>Rubripirellula</taxon>
    </lineage>
</organism>
<sequence length="128" mass="14895">MVRRRYRHERSDQAEQLSSTENRRHYSIRDDKCGRKHEQFESPPGGLPIRLKDIRSEPNCEYCRDSNGQPDDWSNVHARQSLHDVGVGVEKPISDEKYKRANRPCQYRQKADQPSLAADTNGLSLMRS</sequence>
<dbReference type="Proteomes" id="UP000318288">
    <property type="component" value="Unassembled WGS sequence"/>
</dbReference>
<evidence type="ECO:0000256" key="1">
    <source>
        <dbReference type="SAM" id="MobiDB-lite"/>
    </source>
</evidence>
<dbReference type="AlphaFoldDB" id="A0A5C6EKK0"/>
<gene>
    <name evidence="2" type="ORF">Poly51_49190</name>
</gene>
<accession>A0A5C6EKK0</accession>
<feature type="region of interest" description="Disordered" evidence="1">
    <location>
        <begin position="104"/>
        <end position="128"/>
    </location>
</feature>
<protein>
    <submittedName>
        <fullName evidence="2">Uncharacterized protein</fullName>
    </submittedName>
</protein>
<feature type="region of interest" description="Disordered" evidence="1">
    <location>
        <begin position="1"/>
        <end position="51"/>
    </location>
</feature>